<evidence type="ECO:0000313" key="2">
    <source>
        <dbReference type="EMBL" id="JAT41015.1"/>
    </source>
</evidence>
<protein>
    <submittedName>
        <fullName evidence="2">Uncharacterized protein</fullName>
    </submittedName>
</protein>
<feature type="region of interest" description="Disordered" evidence="1">
    <location>
        <begin position="109"/>
        <end position="142"/>
    </location>
</feature>
<proteinExistence type="predicted"/>
<dbReference type="EMBL" id="GDJX01026921">
    <property type="protein sequence ID" value="JAT41015.1"/>
    <property type="molecule type" value="Transcribed_RNA"/>
</dbReference>
<feature type="region of interest" description="Disordered" evidence="1">
    <location>
        <begin position="1"/>
        <end position="55"/>
    </location>
</feature>
<organism evidence="2">
    <name type="scientific">Anthurium amnicola</name>
    <dbReference type="NCBI Taxonomy" id="1678845"/>
    <lineage>
        <taxon>Eukaryota</taxon>
        <taxon>Viridiplantae</taxon>
        <taxon>Streptophyta</taxon>
        <taxon>Embryophyta</taxon>
        <taxon>Tracheophyta</taxon>
        <taxon>Spermatophyta</taxon>
        <taxon>Magnoliopsida</taxon>
        <taxon>Liliopsida</taxon>
        <taxon>Araceae</taxon>
        <taxon>Pothoideae</taxon>
        <taxon>Potheae</taxon>
        <taxon>Anthurium</taxon>
    </lineage>
</organism>
<sequence>YKALKSRPTRTRPRWTGEGSTPLAESSSFPSLPPPTPSVSSPNPCPWQLAPTQEAGEAQRLGYGAQVTRDKAGRQVLLQAAVQGELHRQPLLPGLLRGLVRRSPVRVGVPTGHTEAPQPWRRPPPSHTSPFLPVQPQEGRPPRRHFQEALLQVQPSQLDTARVDPEEDPGAVPPTAGLVLVVLAVVVGFVDLLPRGLLRPKPARPVLQPQVIVLVGGRRRRRVGRRVAQIDSVLRVGPRRVPGMLQDGGGQERAPVDRRPWIWPRYRMKWSPFVFVGLLLGQVGGSVRFHGSVPRLPEKTCVPPRQSS</sequence>
<feature type="non-terminal residue" evidence="2">
    <location>
        <position position="1"/>
    </location>
</feature>
<gene>
    <name evidence="2" type="ORF">g.154463</name>
</gene>
<dbReference type="AlphaFoldDB" id="A0A1D1XF38"/>
<accession>A0A1D1XF38</accession>
<name>A0A1D1XF38_9ARAE</name>
<evidence type="ECO:0000256" key="1">
    <source>
        <dbReference type="SAM" id="MobiDB-lite"/>
    </source>
</evidence>
<feature type="compositionally biased region" description="Basic residues" evidence="1">
    <location>
        <begin position="1"/>
        <end position="13"/>
    </location>
</feature>
<reference evidence="2" key="1">
    <citation type="submission" date="2015-07" db="EMBL/GenBank/DDBJ databases">
        <title>Transcriptome Assembly of Anthurium amnicola.</title>
        <authorList>
            <person name="Suzuki J."/>
        </authorList>
    </citation>
    <scope>NUCLEOTIDE SEQUENCE</scope>
</reference>